<evidence type="ECO:0000313" key="3">
    <source>
        <dbReference type="EMBL" id="RXI05771.1"/>
    </source>
</evidence>
<keyword evidence="2" id="KW-0472">Membrane</keyword>
<feature type="region of interest" description="Disordered" evidence="1">
    <location>
        <begin position="201"/>
        <end position="222"/>
    </location>
</feature>
<feature type="transmembrane region" description="Helical" evidence="2">
    <location>
        <begin position="708"/>
        <end position="729"/>
    </location>
</feature>
<feature type="compositionally biased region" description="Basic and acidic residues" evidence="1">
    <location>
        <begin position="209"/>
        <end position="222"/>
    </location>
</feature>
<comment type="caution">
    <text evidence="3">The sequence shown here is derived from an EMBL/GenBank/DDBJ whole genome shotgun (WGS) entry which is preliminary data.</text>
</comment>
<feature type="transmembrane region" description="Helical" evidence="2">
    <location>
        <begin position="597"/>
        <end position="619"/>
    </location>
</feature>
<accession>A0A498KEN0</accession>
<reference evidence="3 4" key="1">
    <citation type="submission" date="2018-10" db="EMBL/GenBank/DDBJ databases">
        <title>A high-quality apple genome assembly.</title>
        <authorList>
            <person name="Hu J."/>
        </authorList>
    </citation>
    <scope>NUCLEOTIDE SEQUENCE [LARGE SCALE GENOMIC DNA]</scope>
    <source>
        <strain evidence="4">cv. HFTH1</strain>
        <tissue evidence="3">Young leaf</tissue>
    </source>
</reference>
<dbReference type="InterPro" id="IPR033579">
    <property type="entry name" value="TMEM128"/>
</dbReference>
<name>A0A498KEN0_MALDO</name>
<evidence type="ECO:0000256" key="2">
    <source>
        <dbReference type="SAM" id="Phobius"/>
    </source>
</evidence>
<proteinExistence type="predicted"/>
<evidence type="ECO:0000313" key="4">
    <source>
        <dbReference type="Proteomes" id="UP000290289"/>
    </source>
</evidence>
<feature type="transmembrane region" description="Helical" evidence="2">
    <location>
        <begin position="544"/>
        <end position="564"/>
    </location>
</feature>
<sequence length="749" mass="83634">MEISLDKLPIKRLEVIEENGLERFPPDVGYDEKRQSLIRRIDFAWAVEKDENKKQKKSSKESAATQWQWQSIGGELAAGAPGALRHYRSHQHRKSFNSRVETKDAVTVASMMRPKPQCFRQNWKVKRQRMAASASGNEGFTIDLFDNSLYDPAAIFWPSALSTVHVEHDSAGMLAINVHPNSFRSLQFGFLGADPVDNPIESSKNKINSSREAEKKSVSDDECVKESDDECVKETHLLLREVHQAIFIEQVFNLVGVNVTGIQENYLQLNIGEGTSVFISLIPSKGEQTGDSPSTQNIENAILPLDTLDGLQFPEDDKPDTPKKMLKGHHICSCISTHLAFAVIIMDALCEDSLSIRHACQTQASDMRHVGNVAKSQFHTKVVVTDDCINVEGEGAPNMVGLFNGNSEEICSINRYNCNLTDLPVIILQQLGGILSIAVASRIGRLEVGTARPDRPDNRNIYKHGQSQELSQIQFLLPSPNTCAGTPHAPARKDPKYPWSSVGHTAFAALPLCSPIPGLLLGIGIDVCESEKPMKLPSGFRGEFVYFILFVLMSGGTPTGAGYMRQRHSQGYASSGDDLEDDACSVMRSPSPQSPKVWSRIEILENALWLASAAFIVYYGDRKSNMIYILCHDERIRRLPLYLGMVGVVLNIIIFFYTSKSAWSVRRFDEKWELESITALPFVTLLGGISFCFFCFALWPIWSFLTLPLLFTLFMAGMVICPYIIIGIFRQQHDVLRTDYASELGEKHY</sequence>
<dbReference type="AlphaFoldDB" id="A0A498KEN0"/>
<keyword evidence="4" id="KW-1185">Reference proteome</keyword>
<keyword evidence="2" id="KW-0812">Transmembrane</keyword>
<feature type="transmembrane region" description="Helical" evidence="2">
    <location>
        <begin position="679"/>
        <end position="702"/>
    </location>
</feature>
<evidence type="ECO:0000256" key="1">
    <source>
        <dbReference type="SAM" id="MobiDB-lite"/>
    </source>
</evidence>
<gene>
    <name evidence="3" type="ORF">DVH24_017813</name>
</gene>
<keyword evidence="2" id="KW-1133">Transmembrane helix</keyword>
<organism evidence="3 4">
    <name type="scientific">Malus domestica</name>
    <name type="common">Apple</name>
    <name type="synonym">Pyrus malus</name>
    <dbReference type="NCBI Taxonomy" id="3750"/>
    <lineage>
        <taxon>Eukaryota</taxon>
        <taxon>Viridiplantae</taxon>
        <taxon>Streptophyta</taxon>
        <taxon>Embryophyta</taxon>
        <taxon>Tracheophyta</taxon>
        <taxon>Spermatophyta</taxon>
        <taxon>Magnoliopsida</taxon>
        <taxon>eudicotyledons</taxon>
        <taxon>Gunneridae</taxon>
        <taxon>Pentapetalae</taxon>
        <taxon>rosids</taxon>
        <taxon>fabids</taxon>
        <taxon>Rosales</taxon>
        <taxon>Rosaceae</taxon>
        <taxon>Amygdaloideae</taxon>
        <taxon>Maleae</taxon>
        <taxon>Malus</taxon>
    </lineage>
</organism>
<dbReference type="Pfam" id="PF20479">
    <property type="entry name" value="TMEM128"/>
    <property type="match status" value="1"/>
</dbReference>
<dbReference type="Proteomes" id="UP000290289">
    <property type="component" value="Chromosome 2"/>
</dbReference>
<protein>
    <submittedName>
        <fullName evidence="3">Uncharacterized protein</fullName>
    </submittedName>
</protein>
<dbReference type="EMBL" id="RDQH01000328">
    <property type="protein sequence ID" value="RXI05771.1"/>
    <property type="molecule type" value="Genomic_DNA"/>
</dbReference>
<dbReference type="PANTHER" id="PTHR31134">
    <property type="entry name" value="TRANSMEMBRANE PROTEIN 128"/>
    <property type="match status" value="1"/>
</dbReference>
<feature type="transmembrane region" description="Helical" evidence="2">
    <location>
        <begin position="639"/>
        <end position="658"/>
    </location>
</feature>
<dbReference type="PANTHER" id="PTHR31134:SF1">
    <property type="entry name" value="TRANSMEMBRANE PROTEIN 128"/>
    <property type="match status" value="1"/>
</dbReference>